<dbReference type="GO" id="GO:0046872">
    <property type="term" value="F:metal ion binding"/>
    <property type="evidence" value="ECO:0007669"/>
    <property type="project" value="InterPro"/>
</dbReference>
<evidence type="ECO:0000256" key="2">
    <source>
        <dbReference type="ARBA" id="ARBA00023002"/>
    </source>
</evidence>
<dbReference type="PROSITE" id="PS00913">
    <property type="entry name" value="ADH_IRON_1"/>
    <property type="match status" value="1"/>
</dbReference>
<dbReference type="RefSeq" id="WP_135499447.1">
    <property type="nucleotide sequence ID" value="NZ_SRLD01000054.1"/>
</dbReference>
<organism evidence="5 6">
    <name type="scientific">Hymenobacter elongatus</name>
    <dbReference type="NCBI Taxonomy" id="877208"/>
    <lineage>
        <taxon>Bacteria</taxon>
        <taxon>Pseudomonadati</taxon>
        <taxon>Bacteroidota</taxon>
        <taxon>Cytophagia</taxon>
        <taxon>Cytophagales</taxon>
        <taxon>Hymenobacteraceae</taxon>
        <taxon>Hymenobacter</taxon>
    </lineage>
</organism>
<evidence type="ECO:0000259" key="3">
    <source>
        <dbReference type="Pfam" id="PF00465"/>
    </source>
</evidence>
<dbReference type="InterPro" id="IPR001670">
    <property type="entry name" value="ADH_Fe/GldA"/>
</dbReference>
<dbReference type="Pfam" id="PF00465">
    <property type="entry name" value="Fe-ADH"/>
    <property type="match status" value="1"/>
</dbReference>
<gene>
    <name evidence="5" type="ORF">E5J99_19270</name>
</gene>
<dbReference type="OrthoDB" id="9801156at2"/>
<keyword evidence="6" id="KW-1185">Reference proteome</keyword>
<dbReference type="AlphaFoldDB" id="A0A4Z0PFF4"/>
<proteinExistence type="inferred from homology"/>
<keyword evidence="2" id="KW-0560">Oxidoreductase</keyword>
<dbReference type="SUPFAM" id="SSF56796">
    <property type="entry name" value="Dehydroquinate synthase-like"/>
    <property type="match status" value="1"/>
</dbReference>
<dbReference type="EMBL" id="SRLD01000054">
    <property type="protein sequence ID" value="TGE13448.1"/>
    <property type="molecule type" value="Genomic_DNA"/>
</dbReference>
<dbReference type="GO" id="GO:1990362">
    <property type="term" value="F:butanol dehydrogenase (NAD+) activity"/>
    <property type="evidence" value="ECO:0007669"/>
    <property type="project" value="InterPro"/>
</dbReference>
<dbReference type="PANTHER" id="PTHR43633:SF1">
    <property type="entry name" value="ALCOHOL DEHYDROGENASE YQHD"/>
    <property type="match status" value="1"/>
</dbReference>
<dbReference type="InterPro" id="IPR056798">
    <property type="entry name" value="ADH_Fe_C"/>
</dbReference>
<dbReference type="PROSITE" id="PS00060">
    <property type="entry name" value="ADH_IRON_2"/>
    <property type="match status" value="1"/>
</dbReference>
<evidence type="ECO:0000313" key="6">
    <source>
        <dbReference type="Proteomes" id="UP000297739"/>
    </source>
</evidence>
<feature type="domain" description="Alcohol dehydrogenase iron-type/glycerol dehydrogenase GldA" evidence="3">
    <location>
        <begin position="9"/>
        <end position="175"/>
    </location>
</feature>
<dbReference type="CDD" id="cd08187">
    <property type="entry name" value="BDH"/>
    <property type="match status" value="1"/>
</dbReference>
<comment type="similarity">
    <text evidence="1">Belongs to the iron-containing alcohol dehydrogenase family.</text>
</comment>
<dbReference type="Pfam" id="PF25137">
    <property type="entry name" value="ADH_Fe_C"/>
    <property type="match status" value="1"/>
</dbReference>
<dbReference type="FunFam" id="3.40.50.1970:FF:000003">
    <property type="entry name" value="Alcohol dehydrogenase, iron-containing"/>
    <property type="match status" value="1"/>
</dbReference>
<dbReference type="GO" id="GO:0005829">
    <property type="term" value="C:cytosol"/>
    <property type="evidence" value="ECO:0007669"/>
    <property type="project" value="TreeGrafter"/>
</dbReference>
<evidence type="ECO:0000256" key="1">
    <source>
        <dbReference type="ARBA" id="ARBA00007358"/>
    </source>
</evidence>
<protein>
    <submittedName>
        <fullName evidence="5">Iron-containing alcohol dehydrogenase</fullName>
    </submittedName>
</protein>
<dbReference type="Proteomes" id="UP000297739">
    <property type="component" value="Unassembled WGS sequence"/>
</dbReference>
<name>A0A4Z0PFF4_9BACT</name>
<dbReference type="GO" id="GO:1990002">
    <property type="term" value="F:methylglyoxal reductase (NADPH) (acetol producing) activity"/>
    <property type="evidence" value="ECO:0007669"/>
    <property type="project" value="TreeGrafter"/>
</dbReference>
<comment type="caution">
    <text evidence="5">The sequence shown here is derived from an EMBL/GenBank/DDBJ whole genome shotgun (WGS) entry which is preliminary data.</text>
</comment>
<reference evidence="5 6" key="1">
    <citation type="submission" date="2019-04" db="EMBL/GenBank/DDBJ databases">
        <authorList>
            <person name="Feng G."/>
            <person name="Zhang J."/>
            <person name="Zhu H."/>
        </authorList>
    </citation>
    <scope>NUCLEOTIDE SEQUENCE [LARGE SCALE GENOMIC DNA]</scope>
    <source>
        <strain evidence="5 6">JCM 17223</strain>
    </source>
</reference>
<dbReference type="InterPro" id="IPR018211">
    <property type="entry name" value="ADH_Fe_CS"/>
</dbReference>
<dbReference type="GO" id="GO:0008106">
    <property type="term" value="F:alcohol dehydrogenase (NADP+) activity"/>
    <property type="evidence" value="ECO:0007669"/>
    <property type="project" value="TreeGrafter"/>
</dbReference>
<evidence type="ECO:0000313" key="5">
    <source>
        <dbReference type="EMBL" id="TGE13448.1"/>
    </source>
</evidence>
<sequence>MKNFQFYNPVRILFGKGQIASVTQQIPVGAKVLVTYGGGSIRHNGVYDQVKAALQGFTTVEFGGIEANPHYETLMRAVALARTEQIDFILAVGGGSVLDGTKFIAAAIPFAGEDPWDILSRKAKIASAVPFGAVLTLPATGSEMNSGSVITRVSTQEKLAFSSPLTFPKFSVLDPETCFTLPPRQIANGIADAFTHVLEQYLTYSINTPLQDRLAEAVLLTLLEEGPKVLANPTDYDAMANFMWSATNALNGTLAAGVITDWSTHYVAHELTALHGIDHARTLAIVLPAMLRYRRAGKLQKLVQYGQRVWNITTGTDEERAEAAVQATVRFFESLDIKTRLSDYEVGPDTIQHIVQRFTERGVKNLGERADLQIADIEKILTLSL</sequence>
<dbReference type="InterPro" id="IPR044731">
    <property type="entry name" value="BDH-like"/>
</dbReference>
<dbReference type="Gene3D" id="1.20.1090.10">
    <property type="entry name" value="Dehydroquinate synthase-like - alpha domain"/>
    <property type="match status" value="1"/>
</dbReference>
<evidence type="ECO:0000259" key="4">
    <source>
        <dbReference type="Pfam" id="PF25137"/>
    </source>
</evidence>
<feature type="domain" description="Fe-containing alcohol dehydrogenase-like C-terminal" evidence="4">
    <location>
        <begin position="188"/>
        <end position="360"/>
    </location>
</feature>
<dbReference type="PANTHER" id="PTHR43633">
    <property type="entry name" value="ALCOHOL DEHYDROGENASE YQHD"/>
    <property type="match status" value="1"/>
</dbReference>
<dbReference type="Gene3D" id="3.40.50.1970">
    <property type="match status" value="1"/>
</dbReference>
<accession>A0A4Z0PFF4</accession>